<dbReference type="KEGG" id="dpd:Deipe_0101"/>
<evidence type="ECO:0000313" key="2">
    <source>
        <dbReference type="EMBL" id="AFZ65709.1"/>
    </source>
</evidence>
<dbReference type="STRING" id="937777.Deipe_0101"/>
<evidence type="ECO:0000313" key="3">
    <source>
        <dbReference type="Proteomes" id="UP000010467"/>
    </source>
</evidence>
<keyword evidence="1" id="KW-1133">Transmembrane helix</keyword>
<dbReference type="Proteomes" id="UP000010467">
    <property type="component" value="Chromosome"/>
</dbReference>
<dbReference type="AlphaFoldDB" id="K9ZWZ8"/>
<sequence>MSDQRVHDPETQHVPTGKLAFAWILVSIPLLWGVYQTVLKSIPLFMR</sequence>
<accession>K9ZWZ8</accession>
<evidence type="ECO:0008006" key="4">
    <source>
        <dbReference type="Google" id="ProtNLM"/>
    </source>
</evidence>
<keyword evidence="1" id="KW-0472">Membrane</keyword>
<dbReference type="EMBL" id="CP003382">
    <property type="protein sequence ID" value="AFZ65709.1"/>
    <property type="molecule type" value="Genomic_DNA"/>
</dbReference>
<keyword evidence="3" id="KW-1185">Reference proteome</keyword>
<dbReference type="PATRIC" id="fig|937777.3.peg.106"/>
<dbReference type="HOGENOM" id="CLU_212714_1_0_0"/>
<organism evidence="2 3">
    <name type="scientific">Deinococcus peraridilitoris (strain DSM 19664 / LMG 22246 / CIP 109416 / KR-200)</name>
    <dbReference type="NCBI Taxonomy" id="937777"/>
    <lineage>
        <taxon>Bacteria</taxon>
        <taxon>Thermotogati</taxon>
        <taxon>Deinococcota</taxon>
        <taxon>Deinococci</taxon>
        <taxon>Deinococcales</taxon>
        <taxon>Deinococcaceae</taxon>
        <taxon>Deinococcus</taxon>
    </lineage>
</organism>
<keyword evidence="1" id="KW-0812">Transmembrane</keyword>
<feature type="transmembrane region" description="Helical" evidence="1">
    <location>
        <begin position="20"/>
        <end position="39"/>
    </location>
</feature>
<dbReference type="RefSeq" id="WP_015234020.1">
    <property type="nucleotide sequence ID" value="NC_019793.1"/>
</dbReference>
<reference evidence="3" key="1">
    <citation type="submission" date="2012-03" db="EMBL/GenBank/DDBJ databases">
        <title>Complete sequence of chromosome of Deinococcus peraridilitoris DSM 19664.</title>
        <authorList>
            <person name="Lucas S."/>
            <person name="Copeland A."/>
            <person name="Lapidus A."/>
            <person name="Glavina del Rio T."/>
            <person name="Dalin E."/>
            <person name="Tice H."/>
            <person name="Bruce D."/>
            <person name="Goodwin L."/>
            <person name="Pitluck S."/>
            <person name="Peters L."/>
            <person name="Mikhailova N."/>
            <person name="Lu M."/>
            <person name="Kyrpides N."/>
            <person name="Mavromatis K."/>
            <person name="Ivanova N."/>
            <person name="Brettin T."/>
            <person name="Detter J.C."/>
            <person name="Han C."/>
            <person name="Larimer F."/>
            <person name="Land M."/>
            <person name="Hauser L."/>
            <person name="Markowitz V."/>
            <person name="Cheng J.-F."/>
            <person name="Hugenholtz P."/>
            <person name="Woyke T."/>
            <person name="Wu D."/>
            <person name="Pukall R."/>
            <person name="Steenblock K."/>
            <person name="Brambilla E."/>
            <person name="Klenk H.-P."/>
            <person name="Eisen J.A."/>
        </authorList>
    </citation>
    <scope>NUCLEOTIDE SEQUENCE [LARGE SCALE GENOMIC DNA]</scope>
    <source>
        <strain evidence="3">DSM 19664 / LMG 22246 / CIP 109416 / KR-200</strain>
    </source>
</reference>
<evidence type="ECO:0000256" key="1">
    <source>
        <dbReference type="SAM" id="Phobius"/>
    </source>
</evidence>
<gene>
    <name evidence="2" type="ordered locus">Deipe_0101</name>
</gene>
<protein>
    <recommendedName>
        <fullName evidence="4">Oxalate:formate antiporter</fullName>
    </recommendedName>
</protein>
<name>K9ZWZ8_DEIPD</name>
<proteinExistence type="predicted"/>